<dbReference type="Proteomes" id="UP000694546">
    <property type="component" value="Chromosome 9"/>
</dbReference>
<dbReference type="AlphaFoldDB" id="A0A8C5A1E2"/>
<dbReference type="PANTHER" id="PTHR13944">
    <property type="entry name" value="AGAP007712-PA"/>
    <property type="match status" value="1"/>
</dbReference>
<dbReference type="GO" id="GO:0035023">
    <property type="term" value="P:regulation of Rho protein signal transduction"/>
    <property type="evidence" value="ECO:0007669"/>
    <property type="project" value="TreeGrafter"/>
</dbReference>
<dbReference type="GO" id="GO:0016020">
    <property type="term" value="C:membrane"/>
    <property type="evidence" value="ECO:0007669"/>
    <property type="project" value="TreeGrafter"/>
</dbReference>
<reference evidence="1" key="1">
    <citation type="submission" date="2025-08" db="UniProtKB">
        <authorList>
            <consortium name="Ensembl"/>
        </authorList>
    </citation>
    <scope>IDENTIFICATION</scope>
</reference>
<dbReference type="Ensembl" id="ENSGMOT00000031458.1">
    <property type="protein sequence ID" value="ENSGMOP00000025069.1"/>
    <property type="gene ID" value="ENSGMOG00000022462.1"/>
</dbReference>
<organism evidence="1 2">
    <name type="scientific">Gadus morhua</name>
    <name type="common">Atlantic cod</name>
    <dbReference type="NCBI Taxonomy" id="8049"/>
    <lineage>
        <taxon>Eukaryota</taxon>
        <taxon>Metazoa</taxon>
        <taxon>Chordata</taxon>
        <taxon>Craniata</taxon>
        <taxon>Vertebrata</taxon>
        <taxon>Euteleostomi</taxon>
        <taxon>Actinopterygii</taxon>
        <taxon>Neopterygii</taxon>
        <taxon>Teleostei</taxon>
        <taxon>Neoteleostei</taxon>
        <taxon>Acanthomorphata</taxon>
        <taxon>Zeiogadaria</taxon>
        <taxon>Gadariae</taxon>
        <taxon>Gadiformes</taxon>
        <taxon>Gadoidei</taxon>
        <taxon>Gadidae</taxon>
        <taxon>Gadus</taxon>
    </lineage>
</organism>
<dbReference type="PANTHER" id="PTHR13944:SF18">
    <property type="entry name" value="A-KINASE ANCHOR PROTEIN 13"/>
    <property type="match status" value="1"/>
</dbReference>
<dbReference type="GO" id="GO:0015629">
    <property type="term" value="C:actin cytoskeleton"/>
    <property type="evidence" value="ECO:0007669"/>
    <property type="project" value="TreeGrafter"/>
</dbReference>
<sequence length="271" mass="29427">MDLFSVRLYQGECVLTVCLEEEEACGPGHDAKSGDGGGEKVFYLLFSGSTQRHLTTTLQVSNVTLQAVCPAHDVCEQVVVTLCVVRPDGQVAPRAQQHFCYVQDLALHMAHFLLHNGAPQGVMLLDDQQVPLKECERLDQSLALALRHLTLPCPRAETPQQGLGTGAPAEALAVEHADTSVEANLDKLVIVHMETGVDTETHTNTCAGGLTHAMEPVDPLGENTTGPENRIGDYHATLASTPRTLFYVTWRLGTLARHRPVQPYFLSSLSL</sequence>
<keyword evidence="2" id="KW-1185">Reference proteome</keyword>
<proteinExistence type="predicted"/>
<dbReference type="GeneTree" id="ENSGT00940000154146"/>
<dbReference type="GO" id="GO:0005078">
    <property type="term" value="F:MAP-kinase scaffold activity"/>
    <property type="evidence" value="ECO:0007669"/>
    <property type="project" value="TreeGrafter"/>
</dbReference>
<protein>
    <submittedName>
        <fullName evidence="1">Uncharacterized protein</fullName>
    </submittedName>
</protein>
<dbReference type="GO" id="GO:0071875">
    <property type="term" value="P:adrenergic receptor signaling pathway"/>
    <property type="evidence" value="ECO:0007669"/>
    <property type="project" value="TreeGrafter"/>
</dbReference>
<accession>A0A8C5A1E2</accession>
<dbReference type="GO" id="GO:0043123">
    <property type="term" value="P:positive regulation of canonical NF-kappaB signal transduction"/>
    <property type="evidence" value="ECO:0007669"/>
    <property type="project" value="TreeGrafter"/>
</dbReference>
<dbReference type="InterPro" id="IPR051632">
    <property type="entry name" value="Rho_GEF"/>
</dbReference>
<evidence type="ECO:0000313" key="2">
    <source>
        <dbReference type="Proteomes" id="UP000694546"/>
    </source>
</evidence>
<evidence type="ECO:0000313" key="1">
    <source>
        <dbReference type="Ensembl" id="ENSGMOP00000025069.1"/>
    </source>
</evidence>
<reference evidence="1" key="2">
    <citation type="submission" date="2025-09" db="UniProtKB">
        <authorList>
            <consortium name="Ensembl"/>
        </authorList>
    </citation>
    <scope>IDENTIFICATION</scope>
</reference>
<name>A0A8C5A1E2_GADMO</name>